<dbReference type="EMBL" id="JADLQN010000007">
    <property type="protein sequence ID" value="MBF6357856.1"/>
    <property type="molecule type" value="Genomic_DNA"/>
</dbReference>
<keyword evidence="1" id="KW-0805">Transcription regulation</keyword>
<dbReference type="PANTHER" id="PTHR33204:SF37">
    <property type="entry name" value="HTH-TYPE TRANSCRIPTIONAL REGULATOR YODB"/>
    <property type="match status" value="1"/>
</dbReference>
<protein>
    <submittedName>
        <fullName evidence="5">Helix-turn-helix transcriptional regulator</fullName>
    </submittedName>
</protein>
<dbReference type="SUPFAM" id="SSF46785">
    <property type="entry name" value="Winged helix' DNA-binding domain"/>
    <property type="match status" value="1"/>
</dbReference>
<keyword evidence="2" id="KW-0238">DNA-binding</keyword>
<dbReference type="Pfam" id="PF01638">
    <property type="entry name" value="HxlR"/>
    <property type="match status" value="1"/>
</dbReference>
<comment type="caution">
    <text evidence="5">The sequence shown here is derived from an EMBL/GenBank/DDBJ whole genome shotgun (WGS) entry which is preliminary data.</text>
</comment>
<gene>
    <name evidence="5" type="ORF">IU449_25495</name>
</gene>
<evidence type="ECO:0000256" key="3">
    <source>
        <dbReference type="ARBA" id="ARBA00023163"/>
    </source>
</evidence>
<dbReference type="PANTHER" id="PTHR33204">
    <property type="entry name" value="TRANSCRIPTIONAL REGULATOR, MARR FAMILY"/>
    <property type="match status" value="1"/>
</dbReference>
<evidence type="ECO:0000313" key="5">
    <source>
        <dbReference type="EMBL" id="MBF6357856.1"/>
    </source>
</evidence>
<feature type="domain" description="HTH hxlR-type" evidence="4">
    <location>
        <begin position="15"/>
        <end position="112"/>
    </location>
</feature>
<evidence type="ECO:0000256" key="1">
    <source>
        <dbReference type="ARBA" id="ARBA00023015"/>
    </source>
</evidence>
<dbReference type="InterPro" id="IPR002577">
    <property type="entry name" value="HTH_HxlR"/>
</dbReference>
<dbReference type="InterPro" id="IPR036388">
    <property type="entry name" value="WH-like_DNA-bd_sf"/>
</dbReference>
<organism evidence="5 6">
    <name type="scientific">Nocardia higoensis</name>
    <dbReference type="NCBI Taxonomy" id="228599"/>
    <lineage>
        <taxon>Bacteria</taxon>
        <taxon>Bacillati</taxon>
        <taxon>Actinomycetota</taxon>
        <taxon>Actinomycetes</taxon>
        <taxon>Mycobacteriales</taxon>
        <taxon>Nocardiaceae</taxon>
        <taxon>Nocardia</taxon>
    </lineage>
</organism>
<dbReference type="InterPro" id="IPR036390">
    <property type="entry name" value="WH_DNA-bd_sf"/>
</dbReference>
<dbReference type="PROSITE" id="PS51118">
    <property type="entry name" value="HTH_HXLR"/>
    <property type="match status" value="1"/>
</dbReference>
<keyword evidence="6" id="KW-1185">Reference proteome</keyword>
<proteinExistence type="predicted"/>
<dbReference type="RefSeq" id="WP_195004702.1">
    <property type="nucleotide sequence ID" value="NZ_JADLQN010000007.1"/>
</dbReference>
<reference evidence="5 6" key="1">
    <citation type="submission" date="2020-10" db="EMBL/GenBank/DDBJ databases">
        <title>Identification of Nocardia species via Next-generation sequencing and recognition of intraspecies genetic diversity.</title>
        <authorList>
            <person name="Li P."/>
            <person name="Li P."/>
            <person name="Lu B."/>
        </authorList>
    </citation>
    <scope>NUCLEOTIDE SEQUENCE [LARGE SCALE GENOMIC DNA]</scope>
    <source>
        <strain evidence="5 6">BJ06-0143</strain>
    </source>
</reference>
<evidence type="ECO:0000256" key="2">
    <source>
        <dbReference type="ARBA" id="ARBA00023125"/>
    </source>
</evidence>
<dbReference type="Gene3D" id="1.10.10.10">
    <property type="entry name" value="Winged helix-like DNA-binding domain superfamily/Winged helix DNA-binding domain"/>
    <property type="match status" value="1"/>
</dbReference>
<evidence type="ECO:0000259" key="4">
    <source>
        <dbReference type="PROSITE" id="PS51118"/>
    </source>
</evidence>
<name>A0ABS0DHD1_9NOCA</name>
<accession>A0ABS0DHD1</accession>
<evidence type="ECO:0000313" key="6">
    <source>
        <dbReference type="Proteomes" id="UP000707731"/>
    </source>
</evidence>
<keyword evidence="3" id="KW-0804">Transcription</keyword>
<sequence>MRSANTDADSGSPSSPAHTRVLSAIDLLGQRWTLRVIWELAPGPLGFLQLRRSMGNCSSSMLSNRLQQLQQAGLVHKHGPKGAYELTISGRELSDALRPLWEWSATWSCAHDVESETLPRD</sequence>
<dbReference type="Proteomes" id="UP000707731">
    <property type="component" value="Unassembled WGS sequence"/>
</dbReference>